<feature type="region of interest" description="Disordered" evidence="1">
    <location>
        <begin position="88"/>
        <end position="109"/>
    </location>
</feature>
<name>A0AAV7THX4_PLEWA</name>
<sequence>MAAGGRLRSGGSGKKRPRALTVARAAADASRSVSSGSFLVCARPGAVRLERRARARFLQQGRACVRTDGRRYHAQRLARLFDFAHAREGLRATPPPPRRKVRERARKSGRRQDVVTVSRLFLAEVRL</sequence>
<evidence type="ECO:0000313" key="2">
    <source>
        <dbReference type="EMBL" id="KAJ1176011.1"/>
    </source>
</evidence>
<gene>
    <name evidence="2" type="ORF">NDU88_001295</name>
</gene>
<dbReference type="AlphaFoldDB" id="A0AAV7THX4"/>
<evidence type="ECO:0000313" key="3">
    <source>
        <dbReference type="Proteomes" id="UP001066276"/>
    </source>
</evidence>
<feature type="region of interest" description="Disordered" evidence="1">
    <location>
        <begin position="1"/>
        <end position="20"/>
    </location>
</feature>
<dbReference type="Proteomes" id="UP001066276">
    <property type="component" value="Chromosome 3_2"/>
</dbReference>
<evidence type="ECO:0000256" key="1">
    <source>
        <dbReference type="SAM" id="MobiDB-lite"/>
    </source>
</evidence>
<comment type="caution">
    <text evidence="2">The sequence shown here is derived from an EMBL/GenBank/DDBJ whole genome shotgun (WGS) entry which is preliminary data.</text>
</comment>
<keyword evidence="3" id="KW-1185">Reference proteome</keyword>
<organism evidence="2 3">
    <name type="scientific">Pleurodeles waltl</name>
    <name type="common">Iberian ribbed newt</name>
    <dbReference type="NCBI Taxonomy" id="8319"/>
    <lineage>
        <taxon>Eukaryota</taxon>
        <taxon>Metazoa</taxon>
        <taxon>Chordata</taxon>
        <taxon>Craniata</taxon>
        <taxon>Vertebrata</taxon>
        <taxon>Euteleostomi</taxon>
        <taxon>Amphibia</taxon>
        <taxon>Batrachia</taxon>
        <taxon>Caudata</taxon>
        <taxon>Salamandroidea</taxon>
        <taxon>Salamandridae</taxon>
        <taxon>Pleurodelinae</taxon>
        <taxon>Pleurodeles</taxon>
    </lineage>
</organism>
<reference evidence="2" key="1">
    <citation type="journal article" date="2022" name="bioRxiv">
        <title>Sequencing and chromosome-scale assembly of the giantPleurodeles waltlgenome.</title>
        <authorList>
            <person name="Brown T."/>
            <person name="Elewa A."/>
            <person name="Iarovenko S."/>
            <person name="Subramanian E."/>
            <person name="Araus A.J."/>
            <person name="Petzold A."/>
            <person name="Susuki M."/>
            <person name="Suzuki K.-i.T."/>
            <person name="Hayashi T."/>
            <person name="Toyoda A."/>
            <person name="Oliveira C."/>
            <person name="Osipova E."/>
            <person name="Leigh N.D."/>
            <person name="Simon A."/>
            <person name="Yun M.H."/>
        </authorList>
    </citation>
    <scope>NUCLEOTIDE SEQUENCE</scope>
    <source>
        <strain evidence="2">20211129_DDA</strain>
        <tissue evidence="2">Liver</tissue>
    </source>
</reference>
<feature type="compositionally biased region" description="Basic residues" evidence="1">
    <location>
        <begin position="97"/>
        <end position="109"/>
    </location>
</feature>
<accession>A0AAV7THX4</accession>
<dbReference type="EMBL" id="JANPWB010000006">
    <property type="protein sequence ID" value="KAJ1176011.1"/>
    <property type="molecule type" value="Genomic_DNA"/>
</dbReference>
<protein>
    <submittedName>
        <fullName evidence="2">Uncharacterized protein</fullName>
    </submittedName>
</protein>
<proteinExistence type="predicted"/>